<evidence type="ECO:0000313" key="3">
    <source>
        <dbReference type="EMBL" id="QUJ75779.1"/>
    </source>
</evidence>
<dbReference type="PROSITE" id="PS50110">
    <property type="entry name" value="RESPONSE_REGULATORY"/>
    <property type="match status" value="1"/>
</dbReference>
<dbReference type="SMART" id="SM00448">
    <property type="entry name" value="REC"/>
    <property type="match status" value="1"/>
</dbReference>
<dbReference type="EMBL" id="CP073581">
    <property type="protein sequence ID" value="QUJ75779.1"/>
    <property type="molecule type" value="Genomic_DNA"/>
</dbReference>
<feature type="domain" description="Response regulatory" evidence="2">
    <location>
        <begin position="10"/>
        <end position="125"/>
    </location>
</feature>
<reference evidence="3" key="1">
    <citation type="submission" date="2021-04" db="EMBL/GenBank/DDBJ databases">
        <title>Complete genome sequence for Sulfitobacter sp. strain JK7-1.</title>
        <authorList>
            <person name="Park S.-J."/>
        </authorList>
    </citation>
    <scope>NUCLEOTIDE SEQUENCE</scope>
    <source>
        <strain evidence="3">JK7-1</strain>
    </source>
</reference>
<sequence>MQCASNQPPRVLIVESVSELAGIWARHLERQGMSVTVSGTQDEAIAHLAEQTIDIIILDLVIDKGSALAISDYANYRQPEARVIFVTNTSFFSDGSIFAHSANARAFVQSDTPPEDLAAMVAHYSDERRAS</sequence>
<dbReference type="GO" id="GO:0000160">
    <property type="term" value="P:phosphorelay signal transduction system"/>
    <property type="evidence" value="ECO:0007669"/>
    <property type="project" value="InterPro"/>
</dbReference>
<dbReference type="Proteomes" id="UP000683291">
    <property type="component" value="Chromosome 1"/>
</dbReference>
<feature type="modified residue" description="4-aspartylphosphate" evidence="1">
    <location>
        <position position="59"/>
    </location>
</feature>
<dbReference type="RefSeq" id="WP_212703980.1">
    <property type="nucleotide sequence ID" value="NZ_CP073581.1"/>
</dbReference>
<evidence type="ECO:0000259" key="2">
    <source>
        <dbReference type="PROSITE" id="PS50110"/>
    </source>
</evidence>
<gene>
    <name evidence="3" type="ORF">KDD17_12585</name>
</gene>
<dbReference type="InterPro" id="IPR001789">
    <property type="entry name" value="Sig_transdc_resp-reg_receiver"/>
</dbReference>
<dbReference type="SUPFAM" id="SSF52172">
    <property type="entry name" value="CheY-like"/>
    <property type="match status" value="1"/>
</dbReference>
<dbReference type="Pfam" id="PF00072">
    <property type="entry name" value="Response_reg"/>
    <property type="match status" value="1"/>
</dbReference>
<dbReference type="InterPro" id="IPR011006">
    <property type="entry name" value="CheY-like_superfamily"/>
</dbReference>
<organism evidence="3 4">
    <name type="scientific">Sulfitobacter albidus</name>
    <dbReference type="NCBI Taxonomy" id="2829501"/>
    <lineage>
        <taxon>Bacteria</taxon>
        <taxon>Pseudomonadati</taxon>
        <taxon>Pseudomonadota</taxon>
        <taxon>Alphaproteobacteria</taxon>
        <taxon>Rhodobacterales</taxon>
        <taxon>Roseobacteraceae</taxon>
        <taxon>Sulfitobacter</taxon>
    </lineage>
</organism>
<proteinExistence type="predicted"/>
<dbReference type="AlphaFoldDB" id="A0A975JC54"/>
<protein>
    <submittedName>
        <fullName evidence="3">Response regulator</fullName>
    </submittedName>
</protein>
<keyword evidence="4" id="KW-1185">Reference proteome</keyword>
<evidence type="ECO:0000256" key="1">
    <source>
        <dbReference type="PROSITE-ProRule" id="PRU00169"/>
    </source>
</evidence>
<evidence type="ECO:0000313" key="4">
    <source>
        <dbReference type="Proteomes" id="UP000683291"/>
    </source>
</evidence>
<accession>A0A975JC54</accession>
<dbReference type="Gene3D" id="3.40.50.2300">
    <property type="match status" value="1"/>
</dbReference>
<dbReference type="KEGG" id="sual:KDD17_12585"/>
<name>A0A975JC54_9RHOB</name>
<keyword evidence="1" id="KW-0597">Phosphoprotein</keyword>